<gene>
    <name evidence="2" type="ORF">STAS_16263</name>
</gene>
<name>A0A5A7Q423_STRAF</name>
<accession>A0A5A7Q423</accession>
<sequence length="362" mass="40952">MASSSSFSIITRSIGRKWFTRLSNHPIVWMIGSCSSSVCPKGMSTLSENPSSSSSSSPWLMLPPAYDGTAFDLFLYNPISGRRINLPSVRELPDHNGTTELHKVILSCSPEDPNCRAIILYNSVWALAFCCPAFSKEWTHIGDHHWLDEKIPGRPFSQAYMNCVYSKRHEALFSLTKKGVLEAWDIWDPHSPRAVKIADVGQKGTGIRYKRTTEETTEGEEEDEREKETQHFWITCKPVNHLDVYQRGLLSVTVDFSVDVYDPEDKDFKSAESLGGWAVFVGHHSDAVALRVGEEFPELKPNSIYFTDVVDGFDMEDHPTGGHDIGIFDYENMIVSSCYYPCHLKNMTKTFPPPMWFFPSSD</sequence>
<dbReference type="PANTHER" id="PTHR44259:SF37">
    <property type="entry name" value="DUF1618 DOMAIN-CONTAINING PROTEIN"/>
    <property type="match status" value="1"/>
</dbReference>
<dbReference type="PANTHER" id="PTHR44259">
    <property type="entry name" value="OS07G0183000 PROTEIN-RELATED"/>
    <property type="match status" value="1"/>
</dbReference>
<keyword evidence="3" id="KW-1185">Reference proteome</keyword>
<dbReference type="Proteomes" id="UP000325081">
    <property type="component" value="Unassembled WGS sequence"/>
</dbReference>
<dbReference type="OrthoDB" id="1863935at2759"/>
<dbReference type="AlphaFoldDB" id="A0A5A7Q423"/>
<organism evidence="2 3">
    <name type="scientific">Striga asiatica</name>
    <name type="common">Asiatic witchweed</name>
    <name type="synonym">Buchnera asiatica</name>
    <dbReference type="NCBI Taxonomy" id="4170"/>
    <lineage>
        <taxon>Eukaryota</taxon>
        <taxon>Viridiplantae</taxon>
        <taxon>Streptophyta</taxon>
        <taxon>Embryophyta</taxon>
        <taxon>Tracheophyta</taxon>
        <taxon>Spermatophyta</taxon>
        <taxon>Magnoliopsida</taxon>
        <taxon>eudicotyledons</taxon>
        <taxon>Gunneridae</taxon>
        <taxon>Pentapetalae</taxon>
        <taxon>asterids</taxon>
        <taxon>lamiids</taxon>
        <taxon>Lamiales</taxon>
        <taxon>Orobanchaceae</taxon>
        <taxon>Buchnereae</taxon>
        <taxon>Striga</taxon>
    </lineage>
</organism>
<evidence type="ECO:0000313" key="3">
    <source>
        <dbReference type="Proteomes" id="UP000325081"/>
    </source>
</evidence>
<evidence type="ECO:0000313" key="2">
    <source>
        <dbReference type="EMBL" id="GER39638.1"/>
    </source>
</evidence>
<dbReference type="EMBL" id="BKCP01005738">
    <property type="protein sequence ID" value="GER39638.1"/>
    <property type="molecule type" value="Genomic_DNA"/>
</dbReference>
<comment type="caution">
    <text evidence="2">The sequence shown here is derived from an EMBL/GenBank/DDBJ whole genome shotgun (WGS) entry which is preliminary data.</text>
</comment>
<proteinExistence type="predicted"/>
<evidence type="ECO:0000259" key="1">
    <source>
        <dbReference type="Pfam" id="PF03478"/>
    </source>
</evidence>
<dbReference type="InterPro" id="IPR050942">
    <property type="entry name" value="F-box_BR-signaling"/>
</dbReference>
<dbReference type="Pfam" id="PF03478">
    <property type="entry name" value="Beta-prop_KIB1-4"/>
    <property type="match status" value="1"/>
</dbReference>
<dbReference type="InterPro" id="IPR005174">
    <property type="entry name" value="KIB1-4_b-propeller"/>
</dbReference>
<reference evidence="3" key="1">
    <citation type="journal article" date="2019" name="Curr. Biol.">
        <title>Genome Sequence of Striga asiatica Provides Insight into the Evolution of Plant Parasitism.</title>
        <authorList>
            <person name="Yoshida S."/>
            <person name="Kim S."/>
            <person name="Wafula E.K."/>
            <person name="Tanskanen J."/>
            <person name="Kim Y.M."/>
            <person name="Honaas L."/>
            <person name="Yang Z."/>
            <person name="Spallek T."/>
            <person name="Conn C.E."/>
            <person name="Ichihashi Y."/>
            <person name="Cheong K."/>
            <person name="Cui S."/>
            <person name="Der J.P."/>
            <person name="Gundlach H."/>
            <person name="Jiao Y."/>
            <person name="Hori C."/>
            <person name="Ishida J.K."/>
            <person name="Kasahara H."/>
            <person name="Kiba T."/>
            <person name="Kim M.S."/>
            <person name="Koo N."/>
            <person name="Laohavisit A."/>
            <person name="Lee Y.H."/>
            <person name="Lumba S."/>
            <person name="McCourt P."/>
            <person name="Mortimer J.C."/>
            <person name="Mutuku J.M."/>
            <person name="Nomura T."/>
            <person name="Sasaki-Sekimoto Y."/>
            <person name="Seto Y."/>
            <person name="Wang Y."/>
            <person name="Wakatake T."/>
            <person name="Sakakibara H."/>
            <person name="Demura T."/>
            <person name="Yamaguchi S."/>
            <person name="Yoneyama K."/>
            <person name="Manabe R.I."/>
            <person name="Nelson D.C."/>
            <person name="Schulman A.H."/>
            <person name="Timko M.P."/>
            <person name="dePamphilis C.W."/>
            <person name="Choi D."/>
            <person name="Shirasu K."/>
        </authorList>
    </citation>
    <scope>NUCLEOTIDE SEQUENCE [LARGE SCALE GENOMIC DNA]</scope>
    <source>
        <strain evidence="3">cv. UVA1</strain>
    </source>
</reference>
<feature type="domain" description="KIB1-4 beta-propeller" evidence="1">
    <location>
        <begin position="53"/>
        <end position="329"/>
    </location>
</feature>
<protein>
    <recommendedName>
        <fullName evidence="1">KIB1-4 beta-propeller domain-containing protein</fullName>
    </recommendedName>
</protein>